<dbReference type="PROSITE" id="PS00031">
    <property type="entry name" value="NUCLEAR_REC_DBD_1"/>
    <property type="match status" value="1"/>
</dbReference>
<evidence type="ECO:0000256" key="6">
    <source>
        <dbReference type="ARBA" id="ARBA00023163"/>
    </source>
</evidence>
<dbReference type="Gene3D" id="3.30.50.10">
    <property type="entry name" value="Erythroid Transcription Factor GATA-1, subunit A"/>
    <property type="match status" value="1"/>
</dbReference>
<dbReference type="GO" id="GO:0005634">
    <property type="term" value="C:nucleus"/>
    <property type="evidence" value="ECO:0007669"/>
    <property type="project" value="TreeGrafter"/>
</dbReference>
<evidence type="ECO:0000256" key="7">
    <source>
        <dbReference type="ARBA" id="ARBA00023170"/>
    </source>
</evidence>
<proteinExistence type="predicted"/>
<feature type="domain" description="Nuclear receptor" evidence="10">
    <location>
        <begin position="109"/>
        <end position="187"/>
    </location>
</feature>
<keyword evidence="5" id="KW-0238">DNA-binding</keyword>
<evidence type="ECO:0000256" key="2">
    <source>
        <dbReference type="ARBA" id="ARBA00022771"/>
    </source>
</evidence>
<evidence type="ECO:0000313" key="11">
    <source>
        <dbReference type="Proteomes" id="UP000492821"/>
    </source>
</evidence>
<evidence type="ECO:0000256" key="8">
    <source>
        <dbReference type="ARBA" id="ARBA00023242"/>
    </source>
</evidence>
<keyword evidence="6" id="KW-0804">Transcription</keyword>
<evidence type="ECO:0000259" key="10">
    <source>
        <dbReference type="PROSITE" id="PS51030"/>
    </source>
</evidence>
<dbReference type="InterPro" id="IPR001628">
    <property type="entry name" value="Znf_hrmn_rcpt"/>
</dbReference>
<reference evidence="12" key="2">
    <citation type="submission" date="2020-10" db="UniProtKB">
        <authorList>
            <consortium name="WormBaseParasite"/>
        </authorList>
    </citation>
    <scope>IDENTIFICATION</scope>
</reference>
<keyword evidence="3" id="KW-0862">Zinc</keyword>
<keyword evidence="7" id="KW-0675">Receptor</keyword>
<evidence type="ECO:0000256" key="9">
    <source>
        <dbReference type="SAM" id="MobiDB-lite"/>
    </source>
</evidence>
<dbReference type="InterPro" id="IPR035500">
    <property type="entry name" value="NHR-like_dom_sf"/>
</dbReference>
<dbReference type="GO" id="GO:0008270">
    <property type="term" value="F:zinc ion binding"/>
    <property type="evidence" value="ECO:0007669"/>
    <property type="project" value="UniProtKB-KW"/>
</dbReference>
<keyword evidence="2" id="KW-0863">Zinc-finger</keyword>
<dbReference type="Proteomes" id="UP000492821">
    <property type="component" value="Unassembled WGS sequence"/>
</dbReference>
<evidence type="ECO:0000256" key="5">
    <source>
        <dbReference type="ARBA" id="ARBA00023125"/>
    </source>
</evidence>
<dbReference type="Gene3D" id="1.10.565.10">
    <property type="entry name" value="Retinoid X Receptor"/>
    <property type="match status" value="1"/>
</dbReference>
<evidence type="ECO:0000256" key="4">
    <source>
        <dbReference type="ARBA" id="ARBA00023015"/>
    </source>
</evidence>
<organism evidence="11 12">
    <name type="scientific">Panagrellus redivivus</name>
    <name type="common">Microworm</name>
    <dbReference type="NCBI Taxonomy" id="6233"/>
    <lineage>
        <taxon>Eukaryota</taxon>
        <taxon>Metazoa</taxon>
        <taxon>Ecdysozoa</taxon>
        <taxon>Nematoda</taxon>
        <taxon>Chromadorea</taxon>
        <taxon>Rhabditida</taxon>
        <taxon>Tylenchina</taxon>
        <taxon>Panagrolaimomorpha</taxon>
        <taxon>Panagrolaimoidea</taxon>
        <taxon>Panagrolaimidae</taxon>
        <taxon>Panagrellus</taxon>
    </lineage>
</organism>
<dbReference type="GO" id="GO:0003700">
    <property type="term" value="F:DNA-binding transcription factor activity"/>
    <property type="evidence" value="ECO:0007669"/>
    <property type="project" value="InterPro"/>
</dbReference>
<dbReference type="GO" id="GO:0043565">
    <property type="term" value="F:sequence-specific DNA binding"/>
    <property type="evidence" value="ECO:0007669"/>
    <property type="project" value="InterPro"/>
</dbReference>
<feature type="region of interest" description="Disordered" evidence="9">
    <location>
        <begin position="79"/>
        <end position="105"/>
    </location>
</feature>
<keyword evidence="4" id="KW-0805">Transcription regulation</keyword>
<evidence type="ECO:0000313" key="12">
    <source>
        <dbReference type="WBParaSite" id="Pan_g11262.t1"/>
    </source>
</evidence>
<dbReference type="SMART" id="SM00399">
    <property type="entry name" value="ZnF_C4"/>
    <property type="match status" value="1"/>
</dbReference>
<sequence length="505" mass="56609">MSEQPSPPFMITHPDVHIPFELNNAPTPGATAFSNLILLVNDYLVRQNPPLPVLPGTSPNTDSDALPEDPEGVQMNVGNALFPSENSAPSTSSSVMPGSKHNNKHQNSQNLCTICKMEEVTVSHFGVDVCTGCRAFFRRSVAQQKTYRCLNSKLCGKNNLVPNRRVCKFCRFQRCIDAGMLKSKEQLYNQKLDQTAPLTPPTPNSLDVVSRAAVSPIADSVLDHYLNFRRKVTYDRLQTYYKAAKVDEDTFVDCTATIAFNLKETQLIIDTLTRSPLFEGVAADDLRFLFGDYSVVWTVQEQIFSTLRSSGQHVRKMHNADGSVLRLNEECAFNYWRPIFLAVRDPRPVISEMVCRFLLSLATYTTLDVTKKFAEAGLSEEEVAAFTALMFTRPELLSQISRTSANLLLNRRQHLFRNLATYILSTGQKVEDRMSKVVLLMTEMQDAVRCLKHAINIIRVTTTEDSCLPKSFLSMFECGARDITTLLQSAMPMTFRGSEKQSNAA</sequence>
<evidence type="ECO:0000256" key="3">
    <source>
        <dbReference type="ARBA" id="ARBA00022833"/>
    </source>
</evidence>
<dbReference type="AlphaFoldDB" id="A0A7E4UPR6"/>
<reference evidence="11" key="1">
    <citation type="journal article" date="2013" name="Genetics">
        <title>The draft genome and transcriptome of Panagrellus redivivus are shaped by the harsh demands of a free-living lifestyle.</title>
        <authorList>
            <person name="Srinivasan J."/>
            <person name="Dillman A.R."/>
            <person name="Macchietto M.G."/>
            <person name="Heikkinen L."/>
            <person name="Lakso M."/>
            <person name="Fracchia K.M."/>
            <person name="Antoshechkin I."/>
            <person name="Mortazavi A."/>
            <person name="Wong G."/>
            <person name="Sternberg P.W."/>
        </authorList>
    </citation>
    <scope>NUCLEOTIDE SEQUENCE [LARGE SCALE GENOMIC DNA]</scope>
    <source>
        <strain evidence="11">MT8872</strain>
    </source>
</reference>
<dbReference type="PANTHER" id="PTHR46011:SF20">
    <property type="entry name" value="NUCLEAR HORMONE RECEPTOR FAMILY MEMBER ODR-7"/>
    <property type="match status" value="1"/>
</dbReference>
<dbReference type="SUPFAM" id="SSF57716">
    <property type="entry name" value="Glucocorticoid receptor-like (DNA-binding domain)"/>
    <property type="match status" value="1"/>
</dbReference>
<dbReference type="GO" id="GO:0006357">
    <property type="term" value="P:regulation of transcription by RNA polymerase II"/>
    <property type="evidence" value="ECO:0007669"/>
    <property type="project" value="TreeGrafter"/>
</dbReference>
<keyword evidence="11" id="KW-1185">Reference proteome</keyword>
<dbReference type="SUPFAM" id="SSF48508">
    <property type="entry name" value="Nuclear receptor ligand-binding domain"/>
    <property type="match status" value="1"/>
</dbReference>
<feature type="compositionally biased region" description="Low complexity" evidence="9">
    <location>
        <begin position="84"/>
        <end position="94"/>
    </location>
</feature>
<keyword evidence="1" id="KW-0479">Metal-binding</keyword>
<evidence type="ECO:0000256" key="1">
    <source>
        <dbReference type="ARBA" id="ARBA00022723"/>
    </source>
</evidence>
<dbReference type="WBParaSite" id="Pan_g11262.t1">
    <property type="protein sequence ID" value="Pan_g11262.t1"/>
    <property type="gene ID" value="Pan_g11262"/>
</dbReference>
<dbReference type="Pfam" id="PF00105">
    <property type="entry name" value="zf-C4"/>
    <property type="match status" value="1"/>
</dbReference>
<dbReference type="PANTHER" id="PTHR46011">
    <property type="entry name" value="NUCLEAR HORMONE RECEPTOR FAMILY MEMBER NHR-86-RELATED"/>
    <property type="match status" value="1"/>
</dbReference>
<dbReference type="PRINTS" id="PR00047">
    <property type="entry name" value="STROIDFINGER"/>
</dbReference>
<accession>A0A7E4UPR6</accession>
<dbReference type="PROSITE" id="PS51030">
    <property type="entry name" value="NUCLEAR_REC_DBD_2"/>
    <property type="match status" value="1"/>
</dbReference>
<name>A0A7E4UPR6_PANRE</name>
<protein>
    <submittedName>
        <fullName evidence="12">Nuclear receptor domain-containing protein</fullName>
    </submittedName>
</protein>
<keyword evidence="8" id="KW-0539">Nucleus</keyword>
<dbReference type="InterPro" id="IPR013088">
    <property type="entry name" value="Znf_NHR/GATA"/>
</dbReference>